<evidence type="ECO:0000259" key="9">
    <source>
        <dbReference type="Pfam" id="PF02811"/>
    </source>
</evidence>
<dbReference type="Pfam" id="PF02811">
    <property type="entry name" value="PHP"/>
    <property type="match status" value="1"/>
</dbReference>
<comment type="catalytic activity">
    <reaction evidence="7 8">
        <text>L-histidinol phosphate + H2O = L-histidinol + phosphate</text>
        <dbReference type="Rhea" id="RHEA:14465"/>
        <dbReference type="ChEBI" id="CHEBI:15377"/>
        <dbReference type="ChEBI" id="CHEBI:43474"/>
        <dbReference type="ChEBI" id="CHEBI:57699"/>
        <dbReference type="ChEBI" id="CHEBI:57980"/>
        <dbReference type="EC" id="3.1.3.15"/>
    </reaction>
</comment>
<evidence type="ECO:0000256" key="8">
    <source>
        <dbReference type="RuleBase" id="RU366003"/>
    </source>
</evidence>
<keyword evidence="6 8" id="KW-0368">Histidine biosynthesis</keyword>
<sequence>MIRVDLHTHTSCSHGKNTVREMFAAGRAKGLTIQGFSEHSPRPEGYDYPVEYRARLAALYPDYAREVRALAAEQASRPGGSLVLLGLELDWLEDEPAFMAEVARSRPYDYIIGGIHFLGRWGFDWSADEWADLTDDERADLYARYYRTMTRMAESGLFRIVAHPDLIKIFSVDSFRAWLKRPGSLDLVAEALTAARDAGMAMEISSAGLRKPCREIYPGPTILRLAADLRVPVTFASDAHSTADVAASFDILARYAADAGYAESLVFQGDDIRRLPF</sequence>
<evidence type="ECO:0000256" key="3">
    <source>
        <dbReference type="ARBA" id="ARBA00013085"/>
    </source>
</evidence>
<proteinExistence type="inferred from homology"/>
<dbReference type="EMBL" id="DXAN01000002">
    <property type="protein sequence ID" value="HJA07716.1"/>
    <property type="molecule type" value="Genomic_DNA"/>
</dbReference>
<dbReference type="InterPro" id="IPR016195">
    <property type="entry name" value="Pol/histidinol_Pase-like"/>
</dbReference>
<evidence type="ECO:0000256" key="1">
    <source>
        <dbReference type="ARBA" id="ARBA00004970"/>
    </source>
</evidence>
<dbReference type="AlphaFoldDB" id="A0A9D2HCN9"/>
<evidence type="ECO:0000256" key="2">
    <source>
        <dbReference type="ARBA" id="ARBA00009152"/>
    </source>
</evidence>
<protein>
    <recommendedName>
        <fullName evidence="3 8">Histidinol-phosphatase</fullName>
        <shortName evidence="8">HolPase</shortName>
        <ecNumber evidence="3 8">3.1.3.15</ecNumber>
    </recommendedName>
</protein>
<keyword evidence="4 8" id="KW-0028">Amino-acid biosynthesis</keyword>
<evidence type="ECO:0000313" key="11">
    <source>
        <dbReference type="Proteomes" id="UP000824225"/>
    </source>
</evidence>
<dbReference type="GO" id="GO:0004401">
    <property type="term" value="F:histidinol-phosphatase activity"/>
    <property type="evidence" value="ECO:0007669"/>
    <property type="project" value="UniProtKB-UniRule"/>
</dbReference>
<evidence type="ECO:0000256" key="7">
    <source>
        <dbReference type="ARBA" id="ARBA00049158"/>
    </source>
</evidence>
<evidence type="ECO:0000256" key="5">
    <source>
        <dbReference type="ARBA" id="ARBA00022801"/>
    </source>
</evidence>
<dbReference type="PANTHER" id="PTHR21039">
    <property type="entry name" value="HISTIDINOL PHOSPHATASE-RELATED"/>
    <property type="match status" value="1"/>
</dbReference>
<dbReference type="Proteomes" id="UP000824225">
    <property type="component" value="Unassembled WGS sequence"/>
</dbReference>
<dbReference type="InterPro" id="IPR004013">
    <property type="entry name" value="PHP_dom"/>
</dbReference>
<gene>
    <name evidence="10" type="ORF">H9962_00780</name>
</gene>
<dbReference type="InterPro" id="IPR010140">
    <property type="entry name" value="Histidinol_P_phosphatase_HisJ"/>
</dbReference>
<evidence type="ECO:0000256" key="4">
    <source>
        <dbReference type="ARBA" id="ARBA00022605"/>
    </source>
</evidence>
<evidence type="ECO:0000256" key="6">
    <source>
        <dbReference type="ARBA" id="ARBA00023102"/>
    </source>
</evidence>
<dbReference type="GO" id="GO:0000105">
    <property type="term" value="P:L-histidine biosynthetic process"/>
    <property type="evidence" value="ECO:0007669"/>
    <property type="project" value="UniProtKB-UniRule"/>
</dbReference>
<dbReference type="EC" id="3.1.3.15" evidence="3 8"/>
<comment type="caution">
    <text evidence="10">The sequence shown here is derived from an EMBL/GenBank/DDBJ whole genome shotgun (WGS) entry which is preliminary data.</text>
</comment>
<dbReference type="CDD" id="cd12110">
    <property type="entry name" value="PHP_HisPPase_Hisj_like"/>
    <property type="match status" value="1"/>
</dbReference>
<evidence type="ECO:0000313" key="10">
    <source>
        <dbReference type="EMBL" id="HJA07716.1"/>
    </source>
</evidence>
<dbReference type="NCBIfam" id="TIGR01856">
    <property type="entry name" value="hisJ_fam"/>
    <property type="match status" value="1"/>
</dbReference>
<reference evidence="10" key="1">
    <citation type="journal article" date="2021" name="PeerJ">
        <title>Extensive microbial diversity within the chicken gut microbiome revealed by metagenomics and culture.</title>
        <authorList>
            <person name="Gilroy R."/>
            <person name="Ravi A."/>
            <person name="Getino M."/>
            <person name="Pursley I."/>
            <person name="Horton D.L."/>
            <person name="Alikhan N.F."/>
            <person name="Baker D."/>
            <person name="Gharbi K."/>
            <person name="Hall N."/>
            <person name="Watson M."/>
            <person name="Adriaenssens E.M."/>
            <person name="Foster-Nyarko E."/>
            <person name="Jarju S."/>
            <person name="Secka A."/>
            <person name="Antonio M."/>
            <person name="Oren A."/>
            <person name="Chaudhuri R.R."/>
            <person name="La Ragione R."/>
            <person name="Hildebrand F."/>
            <person name="Pallen M.J."/>
        </authorList>
    </citation>
    <scope>NUCLEOTIDE SEQUENCE</scope>
    <source>
        <strain evidence="10">CHK186-16707</strain>
    </source>
</reference>
<dbReference type="PANTHER" id="PTHR21039:SF0">
    <property type="entry name" value="HISTIDINOL-PHOSPHATASE"/>
    <property type="match status" value="1"/>
</dbReference>
<dbReference type="GO" id="GO:0005737">
    <property type="term" value="C:cytoplasm"/>
    <property type="evidence" value="ECO:0007669"/>
    <property type="project" value="TreeGrafter"/>
</dbReference>
<accession>A0A9D2HCN9</accession>
<feature type="domain" description="PHP" evidence="9">
    <location>
        <begin position="5"/>
        <end position="206"/>
    </location>
</feature>
<name>A0A9D2HCN9_9BACT</name>
<organism evidence="10 11">
    <name type="scientific">Candidatus Mailhella merdigallinarum</name>
    <dbReference type="NCBI Taxonomy" id="2838658"/>
    <lineage>
        <taxon>Bacteria</taxon>
        <taxon>Pseudomonadati</taxon>
        <taxon>Thermodesulfobacteriota</taxon>
        <taxon>Desulfovibrionia</taxon>
        <taxon>Desulfovibrionales</taxon>
        <taxon>Desulfovibrionaceae</taxon>
        <taxon>Mailhella</taxon>
    </lineage>
</organism>
<dbReference type="Gene3D" id="3.20.20.140">
    <property type="entry name" value="Metal-dependent hydrolases"/>
    <property type="match status" value="1"/>
</dbReference>
<keyword evidence="5 8" id="KW-0378">Hydrolase</keyword>
<reference evidence="10" key="2">
    <citation type="submission" date="2021-04" db="EMBL/GenBank/DDBJ databases">
        <authorList>
            <person name="Gilroy R."/>
        </authorList>
    </citation>
    <scope>NUCLEOTIDE SEQUENCE</scope>
    <source>
        <strain evidence="10">CHK186-16707</strain>
    </source>
</reference>
<comment type="pathway">
    <text evidence="1 8">Amino-acid biosynthesis; L-histidine biosynthesis; L-histidine from 5-phospho-alpha-D-ribose 1-diphosphate: step 8/9.</text>
</comment>
<dbReference type="SUPFAM" id="SSF89550">
    <property type="entry name" value="PHP domain-like"/>
    <property type="match status" value="1"/>
</dbReference>
<comment type="similarity">
    <text evidence="2 8">Belongs to the PHP hydrolase family. HisK subfamily.</text>
</comment>